<accession>A6GDX4</accession>
<dbReference type="RefSeq" id="WP_006974914.1">
    <property type="nucleotide sequence ID" value="NZ_ABCS01000077.1"/>
</dbReference>
<name>A6GDX4_9BACT</name>
<evidence type="ECO:0000313" key="1">
    <source>
        <dbReference type="EMBL" id="EDM75923.1"/>
    </source>
</evidence>
<gene>
    <name evidence="1" type="ORF">PPSIR1_25131</name>
</gene>
<organism evidence="1 2">
    <name type="scientific">Plesiocystis pacifica SIR-1</name>
    <dbReference type="NCBI Taxonomy" id="391625"/>
    <lineage>
        <taxon>Bacteria</taxon>
        <taxon>Pseudomonadati</taxon>
        <taxon>Myxococcota</taxon>
        <taxon>Polyangia</taxon>
        <taxon>Nannocystales</taxon>
        <taxon>Nannocystaceae</taxon>
        <taxon>Plesiocystis</taxon>
    </lineage>
</organism>
<dbReference type="EMBL" id="ABCS01000077">
    <property type="protein sequence ID" value="EDM75923.1"/>
    <property type="molecule type" value="Genomic_DNA"/>
</dbReference>
<dbReference type="Proteomes" id="UP000005801">
    <property type="component" value="Unassembled WGS sequence"/>
</dbReference>
<sequence>MLVPTGVCLSESGLNAFGYRHQCTGILALSFEGTVVVAGTTYDFESGTSFDSGPGASNPTWWEQPDAYDTPLVAACCGPYDYDLNAAGQAEKTPYVNNCIADSVQQACIGMPAFIEKLAAELPPDTDHEELIQGQMAKMAEHIDTHTDECFWSLYEQAPGPSGAAWNELGGTTYAFCWTSNDCATVTLGASRIDDWTTVHDIPDPDPVPEWATCVNWDDNNTSVIPTASVAVPGYDAVASSSLAPGASLSLSSTFGTQGLTLDTTASAMTTATNSATTAMIVSQLNLIGATPTAGPSADPKPIYDSKLALDGPLEPLIFGTKWVVTPGDAVFIAAVHFDGGSRVVEMVNATRSSFWQTSTGWEFAPFELEYEDGAGIIWTLTIDDLRFTP</sequence>
<reference evidence="1 2" key="1">
    <citation type="submission" date="2007-06" db="EMBL/GenBank/DDBJ databases">
        <authorList>
            <person name="Shimkets L."/>
            <person name="Ferriera S."/>
            <person name="Johnson J."/>
            <person name="Kravitz S."/>
            <person name="Beeson K."/>
            <person name="Sutton G."/>
            <person name="Rogers Y.-H."/>
            <person name="Friedman R."/>
            <person name="Frazier M."/>
            <person name="Venter J.C."/>
        </authorList>
    </citation>
    <scope>NUCLEOTIDE SEQUENCE [LARGE SCALE GENOMIC DNA]</scope>
    <source>
        <strain evidence="1 2">SIR-1</strain>
    </source>
</reference>
<comment type="caution">
    <text evidence="1">The sequence shown here is derived from an EMBL/GenBank/DDBJ whole genome shotgun (WGS) entry which is preliminary data.</text>
</comment>
<dbReference type="AlphaFoldDB" id="A6GDX4"/>
<protein>
    <submittedName>
        <fullName evidence="1">Uncharacterized protein</fullName>
    </submittedName>
</protein>
<evidence type="ECO:0000313" key="2">
    <source>
        <dbReference type="Proteomes" id="UP000005801"/>
    </source>
</evidence>
<proteinExistence type="predicted"/>
<keyword evidence="2" id="KW-1185">Reference proteome</keyword>